<sequence>MKHNYISTGFDGNKYISAILTESCRQVRGARKQIWNTSRSFAPNVIPDD</sequence>
<dbReference type="Proteomes" id="UP000001477">
    <property type="component" value="Chromosome"/>
</dbReference>
<organism evidence="1 2">
    <name type="scientific">Agathobacter rectalis (strain ATCC 33656 / DSM 3377 / JCM 17463 / KCTC 5835 / VPI 0990)</name>
    <name type="common">Eubacterium rectale</name>
    <dbReference type="NCBI Taxonomy" id="515619"/>
    <lineage>
        <taxon>Bacteria</taxon>
        <taxon>Bacillati</taxon>
        <taxon>Bacillota</taxon>
        <taxon>Clostridia</taxon>
        <taxon>Lachnospirales</taxon>
        <taxon>Lachnospiraceae</taxon>
        <taxon>Agathobacter</taxon>
    </lineage>
</organism>
<evidence type="ECO:0000313" key="2">
    <source>
        <dbReference type="Proteomes" id="UP000001477"/>
    </source>
</evidence>
<proteinExistence type="predicted"/>
<dbReference type="HOGENOM" id="CLU_3135799_0_0_9"/>
<dbReference type="KEGG" id="ere:EUBREC_0191"/>
<gene>
    <name evidence="1" type="ordered locus">EUBREC_0191</name>
</gene>
<protein>
    <submittedName>
        <fullName evidence="1">Uncharacterized protein</fullName>
    </submittedName>
</protein>
<reference evidence="1 2" key="1">
    <citation type="journal article" date="2009" name="Proc. Natl. Acad. Sci. U.S.A.">
        <title>Characterizing a model human gut microbiota composed of members of its two dominant bacterial phyla.</title>
        <authorList>
            <person name="Mahowald M.A."/>
            <person name="Rey F.E."/>
            <person name="Seedorf H."/>
            <person name="Turnbaugh P.J."/>
            <person name="Fulton R.S."/>
            <person name="Wollam A."/>
            <person name="Shah N."/>
            <person name="Wang C."/>
            <person name="Magrini V."/>
            <person name="Wilson R.K."/>
            <person name="Cantarel B.L."/>
            <person name="Coutinho P.M."/>
            <person name="Henrissat B."/>
            <person name="Crock L.W."/>
            <person name="Russell A."/>
            <person name="Verberkmoes N.C."/>
            <person name="Hettich R.L."/>
            <person name="Gordon J.I."/>
        </authorList>
    </citation>
    <scope>NUCLEOTIDE SEQUENCE [LARGE SCALE GENOMIC DNA]</scope>
    <source>
        <strain evidence="2">ATCC 33656 / DSM 3377 / JCM 17463 / KCTC 5835 / LMG 30912 / VPI 0990</strain>
    </source>
</reference>
<name>C4ZAD5_AGARV</name>
<accession>C4ZAD5</accession>
<dbReference type="AlphaFoldDB" id="C4ZAD5"/>
<evidence type="ECO:0000313" key="1">
    <source>
        <dbReference type="EMBL" id="ACR73996.1"/>
    </source>
</evidence>
<dbReference type="STRING" id="515619.EUBREC_0191"/>
<dbReference type="PaxDb" id="515619-EUBREC_0191"/>
<dbReference type="EMBL" id="CP001107">
    <property type="protein sequence ID" value="ACR73996.1"/>
    <property type="molecule type" value="Genomic_DNA"/>
</dbReference>